<proteinExistence type="predicted"/>
<protein>
    <submittedName>
        <fullName evidence="1">Uncharacterized protein</fullName>
    </submittedName>
</protein>
<dbReference type="EMBL" id="GBEZ01005100">
    <property type="protein sequence ID" value="JAC80173.1"/>
    <property type="molecule type" value="Transcribed_RNA"/>
</dbReference>
<evidence type="ECO:0000313" key="1">
    <source>
        <dbReference type="EMBL" id="JAC80173.1"/>
    </source>
</evidence>
<accession>A0A061S7G6</accession>
<dbReference type="AlphaFoldDB" id="A0A061S7G6"/>
<organism evidence="1">
    <name type="scientific">Tetraselmis sp. GSL018</name>
    <dbReference type="NCBI Taxonomy" id="582737"/>
    <lineage>
        <taxon>Eukaryota</taxon>
        <taxon>Viridiplantae</taxon>
        <taxon>Chlorophyta</taxon>
        <taxon>core chlorophytes</taxon>
        <taxon>Chlorodendrophyceae</taxon>
        <taxon>Chlorodendrales</taxon>
        <taxon>Chlorodendraceae</taxon>
        <taxon>Tetraselmis</taxon>
    </lineage>
</organism>
<gene>
    <name evidence="1" type="ORF">TSPGSL018_10894</name>
</gene>
<reference evidence="1" key="1">
    <citation type="submission" date="2014-05" db="EMBL/GenBank/DDBJ databases">
        <title>The transcriptome of the halophilic microalga Tetraselmis sp. GSL018 isolated from the Great Salt Lake, Utah.</title>
        <authorList>
            <person name="Jinkerson R.E."/>
            <person name="D'Adamo S."/>
            <person name="Posewitz M.C."/>
        </authorList>
    </citation>
    <scope>NUCLEOTIDE SEQUENCE</scope>
    <source>
        <strain evidence="1">GSL018</strain>
    </source>
</reference>
<feature type="non-terminal residue" evidence="1">
    <location>
        <position position="1"/>
    </location>
</feature>
<sequence length="126" mass="13806">VWPEPRPRGDRASPFLHGGCRRTVKSLRRCPLCLQSTAACVCVGLFGPRGRPGAPSSNCITSVAHLLSLFEGLRVRATEPEQIKRTAGAFPLILTCRAADFWRPRAFLSASQQLLPEGHRRLACLS</sequence>
<name>A0A061S7G6_9CHLO</name>